<organism evidence="3 4">
    <name type="scientific">Aphidius gifuensis</name>
    <name type="common">Parasitoid wasp</name>
    <dbReference type="NCBI Taxonomy" id="684658"/>
    <lineage>
        <taxon>Eukaryota</taxon>
        <taxon>Metazoa</taxon>
        <taxon>Ecdysozoa</taxon>
        <taxon>Arthropoda</taxon>
        <taxon>Hexapoda</taxon>
        <taxon>Insecta</taxon>
        <taxon>Pterygota</taxon>
        <taxon>Neoptera</taxon>
        <taxon>Endopterygota</taxon>
        <taxon>Hymenoptera</taxon>
        <taxon>Apocrita</taxon>
        <taxon>Ichneumonoidea</taxon>
        <taxon>Braconidae</taxon>
        <taxon>Aphidiinae</taxon>
        <taxon>Aphidius</taxon>
    </lineage>
</organism>
<evidence type="ECO:0000313" key="4">
    <source>
        <dbReference type="Proteomes" id="UP000639338"/>
    </source>
</evidence>
<reference evidence="3 4" key="1">
    <citation type="submission" date="2020-08" db="EMBL/GenBank/DDBJ databases">
        <title>Aphidius gifuensis genome sequencing and assembly.</title>
        <authorList>
            <person name="Du Z."/>
        </authorList>
    </citation>
    <scope>NUCLEOTIDE SEQUENCE [LARGE SCALE GENOMIC DNA]</scope>
    <source>
        <strain evidence="3">YNYX2018</strain>
        <tissue evidence="3">Adults</tissue>
    </source>
</reference>
<evidence type="ECO:0000256" key="1">
    <source>
        <dbReference type="SAM" id="Coils"/>
    </source>
</evidence>
<dbReference type="Gene3D" id="3.40.250.10">
    <property type="entry name" value="Rhodanese-like domain"/>
    <property type="match status" value="1"/>
</dbReference>
<feature type="region of interest" description="Disordered" evidence="2">
    <location>
        <begin position="1"/>
        <end position="27"/>
    </location>
</feature>
<gene>
    <name evidence="3" type="ORF">HCN44_007589</name>
</gene>
<evidence type="ECO:0000256" key="2">
    <source>
        <dbReference type="SAM" id="MobiDB-lite"/>
    </source>
</evidence>
<sequence length="437" mass="51416">MSDRNDNHQVDESMNTSDIPESSTGWNSSDNFSDRIVFIQEDAIKLGERASVYEAYLQETKLSNSVYNKDTRQYNDVTHQKLFHERYYAGKVFILDWSTTKDNITENCKAELMRIILTKWDFDRCKNVSIVEGGYSALITNCPNILTNPHDKLIPLHAFQHRDEPIGDIEYPHWYFKFNKNDILPVDYVSSELQRIQLILKMEKLCRVYNTVIQLYEKLIDIRKNEIKWENNYINLTKNYSNNYSSSSTSSDRKLFKYKLAREFNKLDNITKNKEFIENKIENINYNGMMKLNKHEKMIQILRSSYQSLVKCLDNLQQKHGIWEEKIMQLHSEFDDNDEEEHEEEEGGENNIDASQLQLNNQGQQTTTPGETSLQFPLTNTNFNQIRNNLHDELTDSQILPDVDRINISTKKKNNNIKPGTRSKIKPKRKTKLNKVE</sequence>
<accession>A0A834XJM2</accession>
<comment type="caution">
    <text evidence="3">The sequence shown here is derived from an EMBL/GenBank/DDBJ whole genome shotgun (WGS) entry which is preliminary data.</text>
</comment>
<feature type="compositionally biased region" description="Polar residues" evidence="2">
    <location>
        <begin position="12"/>
        <end position="27"/>
    </location>
</feature>
<evidence type="ECO:0000313" key="3">
    <source>
        <dbReference type="EMBL" id="KAF7988095.1"/>
    </source>
</evidence>
<keyword evidence="4" id="KW-1185">Reference proteome</keyword>
<feature type="coiled-coil region" evidence="1">
    <location>
        <begin position="260"/>
        <end position="287"/>
    </location>
</feature>
<protein>
    <submittedName>
        <fullName evidence="3">Uncharacterized protein</fullName>
    </submittedName>
</protein>
<feature type="compositionally biased region" description="Basic and acidic residues" evidence="2">
    <location>
        <begin position="1"/>
        <end position="11"/>
    </location>
</feature>
<keyword evidence="1" id="KW-0175">Coiled coil</keyword>
<proteinExistence type="predicted"/>
<dbReference type="Proteomes" id="UP000639338">
    <property type="component" value="Unassembled WGS sequence"/>
</dbReference>
<dbReference type="EMBL" id="JACMRX010000006">
    <property type="protein sequence ID" value="KAF7988095.1"/>
    <property type="molecule type" value="Genomic_DNA"/>
</dbReference>
<dbReference type="AlphaFoldDB" id="A0A834XJM2"/>
<name>A0A834XJM2_APHGI</name>
<dbReference type="OrthoDB" id="292964at2759"/>
<feature type="region of interest" description="Disordered" evidence="2">
    <location>
        <begin position="412"/>
        <end position="437"/>
    </location>
</feature>
<dbReference type="InterPro" id="IPR036873">
    <property type="entry name" value="Rhodanese-like_dom_sf"/>
</dbReference>